<protein>
    <recommendedName>
        <fullName evidence="2">Phospholipid scramblase</fullName>
    </recommendedName>
</protein>
<evidence type="ECO:0000256" key="2">
    <source>
        <dbReference type="RuleBase" id="RU363116"/>
    </source>
</evidence>
<organism evidence="5 6">
    <name type="scientific">Sporisorium scitamineum</name>
    <dbReference type="NCBI Taxonomy" id="49012"/>
    <lineage>
        <taxon>Eukaryota</taxon>
        <taxon>Fungi</taxon>
        <taxon>Dikarya</taxon>
        <taxon>Basidiomycota</taxon>
        <taxon>Ustilaginomycotina</taxon>
        <taxon>Ustilaginomycetes</taxon>
        <taxon>Ustilaginales</taxon>
        <taxon>Ustilaginaceae</taxon>
        <taxon>Sporisorium</taxon>
    </lineage>
</organism>
<gene>
    <name evidence="5" type="primary">SSCI44190.1</name>
</gene>
<evidence type="ECO:0000313" key="5">
    <source>
        <dbReference type="EMBL" id="CDW97963.1"/>
    </source>
</evidence>
<accession>A0A0F7SB84</accession>
<keyword evidence="2" id="KW-1133">Transmembrane helix</keyword>
<dbReference type="Proteomes" id="UP000242770">
    <property type="component" value="Unassembled WGS sequence"/>
</dbReference>
<evidence type="ECO:0000256" key="3">
    <source>
        <dbReference type="SAM" id="MobiDB-lite"/>
    </source>
</evidence>
<evidence type="ECO:0000256" key="1">
    <source>
        <dbReference type="ARBA" id="ARBA00005350"/>
    </source>
</evidence>
<feature type="non-terminal residue" evidence="5">
    <location>
        <position position="339"/>
    </location>
</feature>
<evidence type="ECO:0000259" key="4">
    <source>
        <dbReference type="Pfam" id="PF09813"/>
    </source>
</evidence>
<dbReference type="PANTHER" id="PTHR23248:SF9">
    <property type="entry name" value="PHOSPHOLIPID SCRAMBLASE"/>
    <property type="match status" value="1"/>
</dbReference>
<dbReference type="GO" id="GO:0017128">
    <property type="term" value="F:phospholipid scramblase activity"/>
    <property type="evidence" value="ECO:0007669"/>
    <property type="project" value="InterPro"/>
</dbReference>
<dbReference type="InterPro" id="IPR018628">
    <property type="entry name" value="Coa3_CC"/>
</dbReference>
<sequence length="339" mass="37079">MLAFSTLKAASGPAPRAPLTTRYNSTQAGNGSQASYGSATRSTVPPRSTHATYYPGGYGISEGLKRARKPYRVRNILTGSLIMGFATSVYFYSISKVKQDDFSDLAEIRAPAASESTPVTTDKKDSTNASRGLIFAVNIDELIGNIRKDGKSISLHRISRSPSSKQIHLESQSSVGHPQANLPADPSVHVQAVVPHEPRDVLQASRSHFEGATRLLSQSALVVTREIEMMNIFLGFEQANKYSIHAPSGDLVGYLAEEEQGLLGGALQRQLLRTHRPFRATVMDASGKPVLMIRRPFTWINSTAHIYAVRSDYPVGCGAPQESDLELIGEVQQRWHLYK</sequence>
<feature type="region of interest" description="Disordered" evidence="3">
    <location>
        <begin position="1"/>
        <end position="52"/>
    </location>
</feature>
<dbReference type="EMBL" id="CCFA01002656">
    <property type="protein sequence ID" value="CDW97963.1"/>
    <property type="molecule type" value="Genomic_DNA"/>
</dbReference>
<name>A0A0F7SB84_9BASI</name>
<dbReference type="PANTHER" id="PTHR23248">
    <property type="entry name" value="PHOSPHOLIPID SCRAMBLASE-RELATED"/>
    <property type="match status" value="1"/>
</dbReference>
<dbReference type="Pfam" id="PF03803">
    <property type="entry name" value="Scramblase"/>
    <property type="match status" value="1"/>
</dbReference>
<dbReference type="STRING" id="49012.A0A0F7SB84"/>
<proteinExistence type="inferred from homology"/>
<keyword evidence="2" id="KW-0812">Transmembrane</keyword>
<feature type="compositionally biased region" description="Polar residues" evidence="3">
    <location>
        <begin position="21"/>
        <end position="51"/>
    </location>
</feature>
<reference evidence="6" key="1">
    <citation type="submission" date="2014-06" db="EMBL/GenBank/DDBJ databases">
        <authorList>
            <person name="Berkman P.J."/>
        </authorList>
    </citation>
    <scope>NUCLEOTIDE SEQUENCE [LARGE SCALE GENOMIC DNA]</scope>
</reference>
<keyword evidence="6" id="KW-1185">Reference proteome</keyword>
<dbReference type="AlphaFoldDB" id="A0A0F7SB84"/>
<evidence type="ECO:0000313" key="6">
    <source>
        <dbReference type="Proteomes" id="UP000242770"/>
    </source>
</evidence>
<feature type="transmembrane region" description="Helical" evidence="2">
    <location>
        <begin position="75"/>
        <end position="93"/>
    </location>
</feature>
<dbReference type="GO" id="GO:0005886">
    <property type="term" value="C:plasma membrane"/>
    <property type="evidence" value="ECO:0007669"/>
    <property type="project" value="TreeGrafter"/>
</dbReference>
<comment type="similarity">
    <text evidence="1 2">Belongs to the phospholipid scramblase family.</text>
</comment>
<keyword evidence="2" id="KW-0472">Membrane</keyword>
<dbReference type="Pfam" id="PF09813">
    <property type="entry name" value="Coa3_cc"/>
    <property type="match status" value="1"/>
</dbReference>
<dbReference type="InterPro" id="IPR005552">
    <property type="entry name" value="Scramblase"/>
</dbReference>
<feature type="domain" description="Cytochrome c oxidase assembly factor 3 mitochondrial coiled-coil" evidence="4">
    <location>
        <begin position="63"/>
        <end position="110"/>
    </location>
</feature>